<dbReference type="InterPro" id="IPR007197">
    <property type="entry name" value="rSAM"/>
</dbReference>
<proteinExistence type="inferred from homology"/>
<dbReference type="Gene3D" id="3.40.50.12160">
    <property type="entry name" value="Methylthiotransferase, N-terminal domain"/>
    <property type="match status" value="1"/>
</dbReference>
<dbReference type="GO" id="GO:0035598">
    <property type="term" value="F:tRNA (N(6)-L-threonylcarbamoyladenosine(37)-C(2))-methylthiotransferase activity"/>
    <property type="evidence" value="ECO:0007669"/>
    <property type="project" value="UniProtKB-EC"/>
</dbReference>
<dbReference type="GO" id="GO:0051539">
    <property type="term" value="F:4 iron, 4 sulfur cluster binding"/>
    <property type="evidence" value="ECO:0007669"/>
    <property type="project" value="UniProtKB-KW"/>
</dbReference>
<sequence length="447" mass="50564">MPSVAFYTLGCKVNFYDTEAIWQLFKQEGYEQVDFEGQADVYLINTCTVTNTGDKKSRQMIRRAVRRNPEAIVAVTGCYAQTSPGEILDIPGVDLVIGNQDRDQIMTHVNSIRDSRQPVNAVRNIMKTREFEELDVPGFADRTRAFLKIQDGCNNFCTFCIIPWSRGLSRSRDPKSIVKQAHQLVEAGYKEIVLTGIHTGGYGDDLENYRLSDLLWDLDKVDGLERVRISSIEASQIDDKLMDALNRSSKMCRHLHIPLQAGHNEVLKRMRRKYTTEEYLAKMERIRQAMPDVAITTDVIVGFPGETDEMFRAGYDFMKQIGYSEMHVFPYSKRTGTPAARMEDQVDEDVKNERVQQLIDLSEDMQLAYARRFLGQTVAVIPERSAKDAPARSIQHGFSDNYLQVQFAGGDELQGQLCRVKITEAGVNECKGELVSSSDNALSGALR</sequence>
<dbReference type="AlphaFoldDB" id="A0A089LVV7"/>
<dbReference type="SFLD" id="SFLDS00029">
    <property type="entry name" value="Radical_SAM"/>
    <property type="match status" value="1"/>
</dbReference>
<dbReference type="Proteomes" id="UP000029507">
    <property type="component" value="Chromosome"/>
</dbReference>
<dbReference type="FunFam" id="3.80.30.20:FF:000001">
    <property type="entry name" value="tRNA-2-methylthio-N(6)-dimethylallyladenosine synthase 2"/>
    <property type="match status" value="1"/>
</dbReference>
<keyword evidence="18" id="KW-0687">Ribonucleoprotein</keyword>
<dbReference type="PANTHER" id="PTHR11918:SF45">
    <property type="entry name" value="THREONYLCARBAMOYLADENOSINE TRNA METHYLTHIOTRANSFERASE"/>
    <property type="match status" value="1"/>
</dbReference>
<evidence type="ECO:0000259" key="16">
    <source>
        <dbReference type="PROSITE" id="PS51449"/>
    </source>
</evidence>
<dbReference type="InterPro" id="IPR020612">
    <property type="entry name" value="Methylthiotransferase_CS"/>
</dbReference>
<evidence type="ECO:0000256" key="1">
    <source>
        <dbReference type="ARBA" id="ARBA00001966"/>
    </source>
</evidence>
<dbReference type="HOGENOM" id="CLU_018697_1_0_9"/>
<comment type="function">
    <text evidence="2">Catalyzes the methylthiolation of N6-threonylcarbamoyladenosine (t(6)A), leading to the formation of 2-methylthio-N6-threonylcarbamoyladenosine (ms(2)t(6)A) at position 37 in tRNAs that read codons beginning with adenine.</text>
</comment>
<comment type="cofactor">
    <cofactor evidence="1">
        <name>[4Fe-4S] cluster</name>
        <dbReference type="ChEBI" id="CHEBI:49883"/>
    </cofactor>
</comment>
<comment type="similarity">
    <text evidence="14">Belongs to the methylthiotransferase family. MtaB subfamily.</text>
</comment>
<dbReference type="SUPFAM" id="SSF102114">
    <property type="entry name" value="Radical SAM enzymes"/>
    <property type="match status" value="1"/>
</dbReference>
<dbReference type="InterPro" id="IPR006467">
    <property type="entry name" value="MiaB-like_bact"/>
</dbReference>
<protein>
    <recommendedName>
        <fullName evidence="15">Threonylcarbamoyladenosine tRNA methylthiotransferase MtaB</fullName>
        <ecNumber evidence="3">2.8.4.5</ecNumber>
    </recommendedName>
    <alternativeName>
        <fullName evidence="12">tRNA-t(6)A37 methylthiotransferase</fullName>
    </alternativeName>
</protein>
<dbReference type="SMART" id="SM00729">
    <property type="entry name" value="Elp3"/>
    <property type="match status" value="1"/>
</dbReference>
<dbReference type="PROSITE" id="PS01278">
    <property type="entry name" value="MTTASE_RADICAL"/>
    <property type="match status" value="1"/>
</dbReference>
<evidence type="ECO:0000256" key="7">
    <source>
        <dbReference type="ARBA" id="ARBA00022691"/>
    </source>
</evidence>
<evidence type="ECO:0000259" key="17">
    <source>
        <dbReference type="PROSITE" id="PS51918"/>
    </source>
</evidence>
<dbReference type="InterPro" id="IPR005839">
    <property type="entry name" value="Methylthiotransferase"/>
</dbReference>
<dbReference type="SFLD" id="SFLDG01082">
    <property type="entry name" value="B12-binding_domain_containing"/>
    <property type="match status" value="1"/>
</dbReference>
<accession>A0A089LVV7</accession>
<dbReference type="FunFam" id="3.40.50.12160:FF:000004">
    <property type="entry name" value="Threonylcarbamoyladenosine tRNA methylthiotransferase MtaB"/>
    <property type="match status" value="1"/>
</dbReference>
<dbReference type="GO" id="GO:0005840">
    <property type="term" value="C:ribosome"/>
    <property type="evidence" value="ECO:0007669"/>
    <property type="project" value="UniProtKB-KW"/>
</dbReference>
<evidence type="ECO:0000313" key="18">
    <source>
        <dbReference type="EMBL" id="AIQ65032.1"/>
    </source>
</evidence>
<dbReference type="NCBIfam" id="TIGR00089">
    <property type="entry name" value="MiaB/RimO family radical SAM methylthiotransferase"/>
    <property type="match status" value="1"/>
</dbReference>
<comment type="catalytic activity">
    <reaction evidence="13">
        <text>N(6)-L-threonylcarbamoyladenosine(37) in tRNA + (sulfur carrier)-SH + AH2 + 2 S-adenosyl-L-methionine = 2-methylsulfanyl-N(6)-L-threonylcarbamoyladenosine(37) in tRNA + (sulfur carrier)-H + 5'-deoxyadenosine + L-methionine + A + S-adenosyl-L-homocysteine + 2 H(+)</text>
        <dbReference type="Rhea" id="RHEA:37075"/>
        <dbReference type="Rhea" id="RHEA-COMP:10163"/>
        <dbReference type="Rhea" id="RHEA-COMP:11092"/>
        <dbReference type="Rhea" id="RHEA-COMP:14737"/>
        <dbReference type="Rhea" id="RHEA-COMP:14739"/>
        <dbReference type="ChEBI" id="CHEBI:13193"/>
        <dbReference type="ChEBI" id="CHEBI:15378"/>
        <dbReference type="ChEBI" id="CHEBI:17319"/>
        <dbReference type="ChEBI" id="CHEBI:17499"/>
        <dbReference type="ChEBI" id="CHEBI:29917"/>
        <dbReference type="ChEBI" id="CHEBI:57844"/>
        <dbReference type="ChEBI" id="CHEBI:57856"/>
        <dbReference type="ChEBI" id="CHEBI:59789"/>
        <dbReference type="ChEBI" id="CHEBI:64428"/>
        <dbReference type="ChEBI" id="CHEBI:74418"/>
        <dbReference type="ChEBI" id="CHEBI:74420"/>
        <dbReference type="EC" id="2.8.4.5"/>
    </reaction>
</comment>
<dbReference type="KEGG" id="pste:PSTEL_19840"/>
<dbReference type="InterPro" id="IPR038135">
    <property type="entry name" value="Methylthiotransferase_N_sf"/>
</dbReference>
<evidence type="ECO:0000313" key="19">
    <source>
        <dbReference type="Proteomes" id="UP000029507"/>
    </source>
</evidence>
<dbReference type="Pfam" id="PF04055">
    <property type="entry name" value="Radical_SAM"/>
    <property type="match status" value="1"/>
</dbReference>
<dbReference type="NCBIfam" id="TIGR01579">
    <property type="entry name" value="MiaB-like-C"/>
    <property type="match status" value="1"/>
</dbReference>
<dbReference type="CDD" id="cd01335">
    <property type="entry name" value="Radical_SAM"/>
    <property type="match status" value="1"/>
</dbReference>
<feature type="domain" description="MTTase N-terminal" evidence="16">
    <location>
        <begin position="2"/>
        <end position="114"/>
    </location>
</feature>
<dbReference type="PROSITE" id="PS51918">
    <property type="entry name" value="RADICAL_SAM"/>
    <property type="match status" value="1"/>
</dbReference>
<keyword evidence="5" id="KW-0963">Cytoplasm</keyword>
<dbReference type="GO" id="GO:0046872">
    <property type="term" value="F:metal ion binding"/>
    <property type="evidence" value="ECO:0007669"/>
    <property type="project" value="UniProtKB-KW"/>
</dbReference>
<keyword evidence="11" id="KW-0411">Iron-sulfur</keyword>
<keyword evidence="8" id="KW-0819">tRNA processing</keyword>
<evidence type="ECO:0000256" key="3">
    <source>
        <dbReference type="ARBA" id="ARBA00013273"/>
    </source>
</evidence>
<name>A0A089LVV7_9BACL</name>
<dbReference type="RefSeq" id="WP_038697774.1">
    <property type="nucleotide sequence ID" value="NZ_CP009286.1"/>
</dbReference>
<dbReference type="PROSITE" id="PS51449">
    <property type="entry name" value="MTTASE_N"/>
    <property type="match status" value="1"/>
</dbReference>
<evidence type="ECO:0000256" key="5">
    <source>
        <dbReference type="ARBA" id="ARBA00022490"/>
    </source>
</evidence>
<keyword evidence="9" id="KW-0479">Metal-binding</keyword>
<evidence type="ECO:0000256" key="15">
    <source>
        <dbReference type="ARBA" id="ARBA00069898"/>
    </source>
</evidence>
<gene>
    <name evidence="18" type="ORF">PSTEL_19840</name>
</gene>
<evidence type="ECO:0000256" key="13">
    <source>
        <dbReference type="ARBA" id="ARBA00051661"/>
    </source>
</evidence>
<organism evidence="18 19">
    <name type="scientific">Paenibacillus stellifer</name>
    <dbReference type="NCBI Taxonomy" id="169760"/>
    <lineage>
        <taxon>Bacteria</taxon>
        <taxon>Bacillati</taxon>
        <taxon>Bacillota</taxon>
        <taxon>Bacilli</taxon>
        <taxon>Bacillales</taxon>
        <taxon>Paenibacillaceae</taxon>
        <taxon>Paenibacillus</taxon>
    </lineage>
</organism>
<reference evidence="18" key="1">
    <citation type="submission" date="2014-08" db="EMBL/GenBank/DDBJ databases">
        <title>Comparative genomics of the Paenibacillus odorifer group.</title>
        <authorList>
            <person name="den Bakker H.C."/>
            <person name="Tsai Y.-C."/>
            <person name="Martin N."/>
            <person name="Korlach J."/>
            <person name="Wiedmann M."/>
        </authorList>
    </citation>
    <scope>NUCLEOTIDE SEQUENCE [LARGE SCALE GENOMIC DNA]</scope>
    <source>
        <strain evidence="18">DSM 14472</strain>
    </source>
</reference>
<evidence type="ECO:0000256" key="8">
    <source>
        <dbReference type="ARBA" id="ARBA00022694"/>
    </source>
</evidence>
<dbReference type="STRING" id="169760.PSTEL_19840"/>
<dbReference type="EC" id="2.8.4.5" evidence="3"/>
<evidence type="ECO:0000256" key="4">
    <source>
        <dbReference type="ARBA" id="ARBA00022485"/>
    </source>
</evidence>
<evidence type="ECO:0000256" key="2">
    <source>
        <dbReference type="ARBA" id="ARBA00002399"/>
    </source>
</evidence>
<evidence type="ECO:0000256" key="9">
    <source>
        <dbReference type="ARBA" id="ARBA00022723"/>
    </source>
</evidence>
<dbReference type="SFLD" id="SFLDF00295">
    <property type="entry name" value="threonylcarbamoyladenosine_tRN"/>
    <property type="match status" value="1"/>
</dbReference>
<dbReference type="PANTHER" id="PTHR11918">
    <property type="entry name" value="RADICAL SAM PROTEINS"/>
    <property type="match status" value="1"/>
</dbReference>
<evidence type="ECO:0000256" key="10">
    <source>
        <dbReference type="ARBA" id="ARBA00023004"/>
    </source>
</evidence>
<feature type="domain" description="Radical SAM core" evidence="17">
    <location>
        <begin position="139"/>
        <end position="368"/>
    </location>
</feature>
<keyword evidence="4" id="KW-0004">4Fe-4S</keyword>
<dbReference type="Gene3D" id="3.80.30.20">
    <property type="entry name" value="tm_1862 like domain"/>
    <property type="match status" value="1"/>
</dbReference>
<evidence type="ECO:0000256" key="14">
    <source>
        <dbReference type="ARBA" id="ARBA00061574"/>
    </source>
</evidence>
<dbReference type="EMBL" id="CP009286">
    <property type="protein sequence ID" value="AIQ65032.1"/>
    <property type="molecule type" value="Genomic_DNA"/>
</dbReference>
<dbReference type="Pfam" id="PF00919">
    <property type="entry name" value="UPF0004"/>
    <property type="match status" value="1"/>
</dbReference>
<keyword evidence="18" id="KW-0689">Ribosomal protein</keyword>
<evidence type="ECO:0000256" key="6">
    <source>
        <dbReference type="ARBA" id="ARBA00022679"/>
    </source>
</evidence>
<evidence type="ECO:0000256" key="12">
    <source>
        <dbReference type="ARBA" id="ARBA00031213"/>
    </source>
</evidence>
<dbReference type="SFLD" id="SFLDG01061">
    <property type="entry name" value="methylthiotransferase"/>
    <property type="match status" value="1"/>
</dbReference>
<keyword evidence="7" id="KW-0949">S-adenosyl-L-methionine</keyword>
<dbReference type="InterPro" id="IPR058240">
    <property type="entry name" value="rSAM_sf"/>
</dbReference>
<dbReference type="InterPro" id="IPR013848">
    <property type="entry name" value="Methylthiotransferase_N"/>
</dbReference>
<keyword evidence="10" id="KW-0408">Iron</keyword>
<keyword evidence="19" id="KW-1185">Reference proteome</keyword>
<evidence type="ECO:0000256" key="11">
    <source>
        <dbReference type="ARBA" id="ARBA00023014"/>
    </source>
</evidence>
<dbReference type="InterPro" id="IPR034557">
    <property type="entry name" value="ThrcA_tRNA_MEthiotransferase"/>
</dbReference>
<dbReference type="InterPro" id="IPR006638">
    <property type="entry name" value="Elp3/MiaA/NifB-like_rSAM"/>
</dbReference>
<dbReference type="OrthoDB" id="9805215at2"/>
<dbReference type="InterPro" id="IPR023404">
    <property type="entry name" value="rSAM_horseshoe"/>
</dbReference>
<keyword evidence="6 18" id="KW-0808">Transferase</keyword>